<evidence type="ECO:0000313" key="1">
    <source>
        <dbReference type="Ensembl" id="ENSACAP00000031635.1"/>
    </source>
</evidence>
<dbReference type="Ensembl" id="ENSACAT00000043598.1">
    <property type="protein sequence ID" value="ENSACAP00000031635.1"/>
    <property type="gene ID" value="ENSACAG00000043153.1"/>
</dbReference>
<name>A0A803T8U5_ANOCA</name>
<reference evidence="1" key="1">
    <citation type="submission" date="2009-12" db="EMBL/GenBank/DDBJ databases">
        <title>The Genome Sequence of Anolis carolinensis (Green Anole Lizard).</title>
        <authorList>
            <consortium name="The Genome Sequencing Platform"/>
            <person name="Di Palma F."/>
            <person name="Alfoldi J."/>
            <person name="Heiman D."/>
            <person name="Young S."/>
            <person name="Grabherr M."/>
            <person name="Johnson J."/>
            <person name="Lander E.S."/>
            <person name="Lindblad-Toh K."/>
        </authorList>
    </citation>
    <scope>NUCLEOTIDE SEQUENCE [LARGE SCALE GENOMIC DNA]</scope>
    <source>
        <strain evidence="1">JBL SC #1</strain>
    </source>
</reference>
<dbReference type="Proteomes" id="UP000001646">
    <property type="component" value="Unplaced"/>
</dbReference>
<dbReference type="InParanoid" id="A0A803T8U5"/>
<keyword evidence="2" id="KW-1185">Reference proteome</keyword>
<protein>
    <submittedName>
        <fullName evidence="1">Uncharacterized protein</fullName>
    </submittedName>
</protein>
<reference evidence="1" key="3">
    <citation type="submission" date="2025-09" db="UniProtKB">
        <authorList>
            <consortium name="Ensembl"/>
        </authorList>
    </citation>
    <scope>IDENTIFICATION</scope>
</reference>
<accession>A0A803T8U5</accession>
<sequence>MEGLEIYLLVDWTASETEVKTLVVSVFHRFHHLLRHPHSEGQIASHLPHHNGGANVLGLDLYVLARDFLCNLQAVGPVLVATIFGSISEGSREFVHLRLVDFLFHTFLEALEDDGELYKKEIVGKDEMKEDTVTQRDKDAKF</sequence>
<dbReference type="GeneTree" id="ENSGT01030000235343"/>
<evidence type="ECO:0000313" key="2">
    <source>
        <dbReference type="Proteomes" id="UP000001646"/>
    </source>
</evidence>
<organism evidence="1 2">
    <name type="scientific">Anolis carolinensis</name>
    <name type="common">Green anole</name>
    <name type="synonym">American chameleon</name>
    <dbReference type="NCBI Taxonomy" id="28377"/>
    <lineage>
        <taxon>Eukaryota</taxon>
        <taxon>Metazoa</taxon>
        <taxon>Chordata</taxon>
        <taxon>Craniata</taxon>
        <taxon>Vertebrata</taxon>
        <taxon>Euteleostomi</taxon>
        <taxon>Lepidosauria</taxon>
        <taxon>Squamata</taxon>
        <taxon>Bifurcata</taxon>
        <taxon>Unidentata</taxon>
        <taxon>Episquamata</taxon>
        <taxon>Toxicofera</taxon>
        <taxon>Iguania</taxon>
        <taxon>Dactyloidae</taxon>
        <taxon>Anolis</taxon>
    </lineage>
</organism>
<reference evidence="1" key="2">
    <citation type="submission" date="2025-08" db="UniProtKB">
        <authorList>
            <consortium name="Ensembl"/>
        </authorList>
    </citation>
    <scope>IDENTIFICATION</scope>
</reference>
<proteinExistence type="predicted"/>
<dbReference type="AlphaFoldDB" id="A0A803T8U5"/>